<evidence type="ECO:0000256" key="2">
    <source>
        <dbReference type="SAM" id="Phobius"/>
    </source>
</evidence>
<accession>A0A6J8ARY5</accession>
<dbReference type="Proteomes" id="UP000507470">
    <property type="component" value="Unassembled WGS sequence"/>
</dbReference>
<keyword evidence="2" id="KW-0472">Membrane</keyword>
<organism evidence="3 4">
    <name type="scientific">Mytilus coruscus</name>
    <name type="common">Sea mussel</name>
    <dbReference type="NCBI Taxonomy" id="42192"/>
    <lineage>
        <taxon>Eukaryota</taxon>
        <taxon>Metazoa</taxon>
        <taxon>Spiralia</taxon>
        <taxon>Lophotrochozoa</taxon>
        <taxon>Mollusca</taxon>
        <taxon>Bivalvia</taxon>
        <taxon>Autobranchia</taxon>
        <taxon>Pteriomorphia</taxon>
        <taxon>Mytilida</taxon>
        <taxon>Mytiloidea</taxon>
        <taxon>Mytilidae</taxon>
        <taxon>Mytilinae</taxon>
        <taxon>Mytilus</taxon>
    </lineage>
</organism>
<reference evidence="3 4" key="1">
    <citation type="submission" date="2020-06" db="EMBL/GenBank/DDBJ databases">
        <authorList>
            <person name="Li R."/>
            <person name="Bekaert M."/>
        </authorList>
    </citation>
    <scope>NUCLEOTIDE SEQUENCE [LARGE SCALE GENOMIC DNA]</scope>
    <source>
        <strain evidence="4">wild</strain>
    </source>
</reference>
<protein>
    <submittedName>
        <fullName evidence="3">Uncharacterized protein</fullName>
    </submittedName>
</protein>
<keyword evidence="4" id="KW-1185">Reference proteome</keyword>
<dbReference type="EMBL" id="CACVKT020001865">
    <property type="protein sequence ID" value="CAC5372743.1"/>
    <property type="molecule type" value="Genomic_DNA"/>
</dbReference>
<evidence type="ECO:0000313" key="3">
    <source>
        <dbReference type="EMBL" id="CAC5372743.1"/>
    </source>
</evidence>
<evidence type="ECO:0000313" key="4">
    <source>
        <dbReference type="Proteomes" id="UP000507470"/>
    </source>
</evidence>
<name>A0A6J8ARY5_MYTCO</name>
<feature type="transmembrane region" description="Helical" evidence="2">
    <location>
        <begin position="132"/>
        <end position="153"/>
    </location>
</feature>
<keyword evidence="2" id="KW-1133">Transmembrane helix</keyword>
<feature type="region of interest" description="Disordered" evidence="1">
    <location>
        <begin position="1"/>
        <end position="46"/>
    </location>
</feature>
<dbReference type="AlphaFoldDB" id="A0A6J8ARY5"/>
<sequence>MTDYENDYNEECEDTQYQDNDYDDTYEDHDQVDVPPSKRQADDNSLSKFASMSKRIKARETLGAKIDETLADNVTELFRYDMNEDQFVQLTKDENTPRHETVKGLATGKNKPAYMGYNITTSTICRDKSANIIIGVAVSMASFLLLFVAFIYIKTRKKKTKTMEPSDNAAINVYFTNTKEDSGDIYYTSVQYNRFSGSSEINPFKARNQMYDEEYLVFNQPAMND</sequence>
<evidence type="ECO:0000256" key="1">
    <source>
        <dbReference type="SAM" id="MobiDB-lite"/>
    </source>
</evidence>
<keyword evidence="2" id="KW-0812">Transmembrane</keyword>
<gene>
    <name evidence="3" type="ORF">MCOR_10743</name>
</gene>
<feature type="compositionally biased region" description="Acidic residues" evidence="1">
    <location>
        <begin position="1"/>
        <end position="27"/>
    </location>
</feature>
<proteinExistence type="predicted"/>